<dbReference type="InterPro" id="IPR001031">
    <property type="entry name" value="Thioesterase"/>
</dbReference>
<reference evidence="5 6" key="1">
    <citation type="submission" date="2019-04" db="EMBL/GenBank/DDBJ databases">
        <title>Streptomyces lasaliensis sp. nov., an Actinomycete isolated from soil which produces the polyether antibiotic lasalocid.</title>
        <authorList>
            <person name="Erwin G."/>
            <person name="Haber C."/>
        </authorList>
    </citation>
    <scope>NUCLEOTIDE SEQUENCE [LARGE SCALE GENOMIC DNA]</scope>
    <source>
        <strain evidence="5 6">X-537</strain>
    </source>
</reference>
<proteinExistence type="inferred from homology"/>
<protein>
    <submittedName>
        <fullName evidence="5">Thioesterase</fullName>
    </submittedName>
</protein>
<dbReference type="EMBL" id="SZNQ01000001">
    <property type="protein sequence ID" value="TKT04598.1"/>
    <property type="molecule type" value="Genomic_DNA"/>
</dbReference>
<keyword evidence="2" id="KW-0378">Hydrolase</keyword>
<gene>
    <name evidence="5" type="ORF">E4U91_34405</name>
</gene>
<feature type="region of interest" description="Disordered" evidence="3">
    <location>
        <begin position="1"/>
        <end position="63"/>
    </location>
</feature>
<feature type="region of interest" description="Disordered" evidence="3">
    <location>
        <begin position="354"/>
        <end position="389"/>
    </location>
</feature>
<feature type="domain" description="Thioesterase TesA-like" evidence="4">
    <location>
        <begin position="128"/>
        <end position="350"/>
    </location>
</feature>
<dbReference type="PANTHER" id="PTHR11487:SF0">
    <property type="entry name" value="S-ACYL FATTY ACID SYNTHASE THIOESTERASE, MEDIUM CHAIN"/>
    <property type="match status" value="1"/>
</dbReference>
<dbReference type="Gene3D" id="3.40.50.1820">
    <property type="entry name" value="alpha/beta hydrolase"/>
    <property type="match status" value="1"/>
</dbReference>
<dbReference type="Proteomes" id="UP000305929">
    <property type="component" value="Unassembled WGS sequence"/>
</dbReference>
<feature type="compositionally biased region" description="Low complexity" evidence="3">
    <location>
        <begin position="365"/>
        <end position="375"/>
    </location>
</feature>
<name>A0A4U5WQL0_STRLS</name>
<dbReference type="GO" id="GO:0016787">
    <property type="term" value="F:hydrolase activity"/>
    <property type="evidence" value="ECO:0007669"/>
    <property type="project" value="UniProtKB-KW"/>
</dbReference>
<evidence type="ECO:0000313" key="6">
    <source>
        <dbReference type="Proteomes" id="UP000305929"/>
    </source>
</evidence>
<dbReference type="InterPro" id="IPR012223">
    <property type="entry name" value="TEII"/>
</dbReference>
<dbReference type="AlphaFoldDB" id="A0A4U5WQL0"/>
<evidence type="ECO:0000256" key="1">
    <source>
        <dbReference type="ARBA" id="ARBA00007169"/>
    </source>
</evidence>
<dbReference type="GO" id="GO:0008610">
    <property type="term" value="P:lipid biosynthetic process"/>
    <property type="evidence" value="ECO:0007669"/>
    <property type="project" value="TreeGrafter"/>
</dbReference>
<dbReference type="InterPro" id="IPR029058">
    <property type="entry name" value="AB_hydrolase_fold"/>
</dbReference>
<dbReference type="SMART" id="SM00824">
    <property type="entry name" value="PKS_TE"/>
    <property type="match status" value="1"/>
</dbReference>
<dbReference type="Pfam" id="PF00975">
    <property type="entry name" value="Thioesterase"/>
    <property type="match status" value="1"/>
</dbReference>
<dbReference type="PANTHER" id="PTHR11487">
    <property type="entry name" value="THIOESTERASE"/>
    <property type="match status" value="1"/>
</dbReference>
<keyword evidence="6" id="KW-1185">Reference proteome</keyword>
<organism evidence="5 6">
    <name type="scientific">Streptomyces lasalocidi</name>
    <name type="common">Streptomyces lasaliensis</name>
    <dbReference type="NCBI Taxonomy" id="324833"/>
    <lineage>
        <taxon>Bacteria</taxon>
        <taxon>Bacillati</taxon>
        <taxon>Actinomycetota</taxon>
        <taxon>Actinomycetes</taxon>
        <taxon>Kitasatosporales</taxon>
        <taxon>Streptomycetaceae</taxon>
        <taxon>Streptomyces</taxon>
    </lineage>
</organism>
<sequence length="389" mass="41214">MVRGIWSSARPAPGEGFRRHTPLATTTREGTRALRRNPAPGPPWRQDRRPSSPPQANPDGRRCHFSRRLPVALCASWPDFESPPASWSRPAGRQVEVRARRVHVSSEWFRTYAPVEKRPGAGPGVQLVCFPHAGGAASAYVRLARLLAPGCQVLSVQYPGRHDRRHQAPVADIGLLADAVAEEVTRHVRGPYAFFGHSMGAVVAYETARRLHGHGAPVRLFLSGRGAPGDEPGVHDRIGTDAELLAVAAGLGGTAADLLDDPDVREMVLPALRADYKALGSYARTPGPRLHVPFTVLIGDRDPVVPVAEAAAWEAFTTAPTDCRVFAGAHFYLNDGPNLDAVARIVTAALAEPDRSPVDGGATQAGAGARSVATGASGGGSEGSGSAWR</sequence>
<evidence type="ECO:0000313" key="5">
    <source>
        <dbReference type="EMBL" id="TKT04598.1"/>
    </source>
</evidence>
<evidence type="ECO:0000256" key="2">
    <source>
        <dbReference type="ARBA" id="ARBA00022801"/>
    </source>
</evidence>
<dbReference type="OrthoDB" id="8480037at2"/>
<comment type="caution">
    <text evidence="5">The sequence shown here is derived from an EMBL/GenBank/DDBJ whole genome shotgun (WGS) entry which is preliminary data.</text>
</comment>
<evidence type="ECO:0000259" key="4">
    <source>
        <dbReference type="SMART" id="SM00824"/>
    </source>
</evidence>
<comment type="similarity">
    <text evidence="1">Belongs to the thioesterase family.</text>
</comment>
<accession>A0A4U5WQL0</accession>
<evidence type="ECO:0000256" key="3">
    <source>
        <dbReference type="SAM" id="MobiDB-lite"/>
    </source>
</evidence>
<dbReference type="InterPro" id="IPR020802">
    <property type="entry name" value="TesA-like"/>
</dbReference>
<dbReference type="SUPFAM" id="SSF53474">
    <property type="entry name" value="alpha/beta-Hydrolases"/>
    <property type="match status" value="1"/>
</dbReference>